<accession>A0A7K0CRK6</accession>
<dbReference type="EMBL" id="WEGJ01000045">
    <property type="protein sequence ID" value="MQY16128.1"/>
    <property type="molecule type" value="Genomic_DNA"/>
</dbReference>
<sequence>MNAITPGPLPADVLTRDDVRRALGEHDFGAAFRLFKKYGGLSQNRIASACVLTPGKVSNIVSGQQRIESYAVICRIADGLRIPGHLLGLASRPWETGKTQPGPDVEQRAGSSAEVVWQPDTVPAMASRLTRSDLVMDRRAATRALAAGVVTGPALLDSLDGWLTPSVPKLPSAARRGRLSLQEVEELEATARVFRTWSHRFGGRLRRKAVLGLLDEIAAALAEHQQPEVQQRLYATMAQLAGTAASMSWDSGMQHAAQGYYRLALRAAHAAGDAPFGANILAGMARQLLFRDRPADALELVRLAQEGSRTTAGPRLKAMLATREAWAYAAMGRTSAFKRTTDRAAETLTNAKPGVEPYWINYFDQAELDGVTGGRFLDLARVEPRRHAEAAAEKIHSALAARGLETGRGHVLDRIGLAECHFLRGDLTAAATCTRAAVEVAGTTQSQRVRDQLTYLYPYTVGNSAPTAVREVRDLLRTQLAEGKPIP</sequence>
<dbReference type="Pfam" id="PF13560">
    <property type="entry name" value="HTH_31"/>
    <property type="match status" value="1"/>
</dbReference>
<comment type="caution">
    <text evidence="1">The sequence shown here is derived from an EMBL/GenBank/DDBJ whole genome shotgun (WGS) entry which is preliminary data.</text>
</comment>
<organism evidence="1 2">
    <name type="scientific">Streptomyces smaragdinus</name>
    <dbReference type="NCBI Taxonomy" id="2585196"/>
    <lineage>
        <taxon>Bacteria</taxon>
        <taxon>Bacillati</taxon>
        <taxon>Actinomycetota</taxon>
        <taxon>Actinomycetes</taxon>
        <taxon>Kitasatosporales</taxon>
        <taxon>Streptomycetaceae</taxon>
        <taxon>Streptomyces</taxon>
    </lineage>
</organism>
<evidence type="ECO:0000313" key="1">
    <source>
        <dbReference type="EMBL" id="MQY16128.1"/>
    </source>
</evidence>
<protein>
    <submittedName>
        <fullName evidence="1">Uncharacterized protein</fullName>
    </submittedName>
</protein>
<dbReference type="AlphaFoldDB" id="A0A7K0CRK6"/>
<gene>
    <name evidence="1" type="ORF">SRB5_63200</name>
</gene>
<name>A0A7K0CRK6_9ACTN</name>
<reference evidence="1 2" key="1">
    <citation type="submission" date="2019-10" db="EMBL/GenBank/DDBJ databases">
        <title>Streptomyces smaragdinus sp. nov. and Streptomyces fabii sp. nov., isolated from the gut of fungus growing-termite Macrotermes natalensis.</title>
        <authorList>
            <person name="Schwitalla J."/>
            <person name="Benndorf R."/>
            <person name="Martin K."/>
            <person name="De Beer W."/>
            <person name="Kaster A.-K."/>
            <person name="Vollmers J."/>
            <person name="Poulsen M."/>
            <person name="Beemelmanns C."/>
        </authorList>
    </citation>
    <scope>NUCLEOTIDE SEQUENCE [LARGE SCALE GENOMIC DNA]</scope>
    <source>
        <strain evidence="1 2">RB5</strain>
    </source>
</reference>
<dbReference type="OrthoDB" id="3698213at2"/>
<dbReference type="Proteomes" id="UP000466345">
    <property type="component" value="Unassembled WGS sequence"/>
</dbReference>
<evidence type="ECO:0000313" key="2">
    <source>
        <dbReference type="Proteomes" id="UP000466345"/>
    </source>
</evidence>
<dbReference type="RefSeq" id="WP_153456912.1">
    <property type="nucleotide sequence ID" value="NZ_WEGJ01000045.1"/>
</dbReference>
<keyword evidence="2" id="KW-1185">Reference proteome</keyword>
<proteinExistence type="predicted"/>